<evidence type="ECO:0000256" key="2">
    <source>
        <dbReference type="ARBA" id="ARBA00022748"/>
    </source>
</evidence>
<evidence type="ECO:0000256" key="6">
    <source>
        <dbReference type="SAM" id="MobiDB-lite"/>
    </source>
</evidence>
<feature type="region of interest" description="Disordered" evidence="6">
    <location>
        <begin position="1"/>
        <end position="55"/>
    </location>
</feature>
<dbReference type="GO" id="GO:0016491">
    <property type="term" value="F:oxidoreductase activity"/>
    <property type="evidence" value="ECO:0007669"/>
    <property type="project" value="InterPro"/>
</dbReference>
<evidence type="ECO:0000256" key="3">
    <source>
        <dbReference type="ARBA" id="ARBA00022968"/>
    </source>
</evidence>
<name>A0A4S8PH96_9ACTN</name>
<protein>
    <submittedName>
        <fullName evidence="8">TlpA family protein disulfide reductase</fullName>
    </submittedName>
</protein>
<evidence type="ECO:0000256" key="1">
    <source>
        <dbReference type="ARBA" id="ARBA00004196"/>
    </source>
</evidence>
<gene>
    <name evidence="8" type="ORF">E9998_14860</name>
</gene>
<comment type="caution">
    <text evidence="8">The sequence shown here is derived from an EMBL/GenBank/DDBJ whole genome shotgun (WGS) entry which is preliminary data.</text>
</comment>
<keyword evidence="2" id="KW-0201">Cytochrome c-type biogenesis</keyword>
<comment type="subcellular location">
    <subcellularLocation>
        <location evidence="1">Cell envelope</location>
    </subcellularLocation>
</comment>
<dbReference type="AlphaFoldDB" id="A0A4S8PH96"/>
<dbReference type="InterPro" id="IPR050553">
    <property type="entry name" value="Thioredoxin_ResA/DsbE_sf"/>
</dbReference>
<keyword evidence="3" id="KW-0735">Signal-anchor</keyword>
<dbReference type="Gene3D" id="3.40.30.10">
    <property type="entry name" value="Glutaredoxin"/>
    <property type="match status" value="1"/>
</dbReference>
<keyword evidence="4" id="KW-1015">Disulfide bond</keyword>
<dbReference type="InterPro" id="IPR036249">
    <property type="entry name" value="Thioredoxin-like_sf"/>
</dbReference>
<dbReference type="CDD" id="cd02966">
    <property type="entry name" value="TlpA_like_family"/>
    <property type="match status" value="1"/>
</dbReference>
<dbReference type="GO" id="GO:0016209">
    <property type="term" value="F:antioxidant activity"/>
    <property type="evidence" value="ECO:0007669"/>
    <property type="project" value="InterPro"/>
</dbReference>
<dbReference type="Proteomes" id="UP000305792">
    <property type="component" value="Unassembled WGS sequence"/>
</dbReference>
<organism evidence="8 9">
    <name type="scientific">Glycomyces paridis</name>
    <dbReference type="NCBI Taxonomy" id="2126555"/>
    <lineage>
        <taxon>Bacteria</taxon>
        <taxon>Bacillati</taxon>
        <taxon>Actinomycetota</taxon>
        <taxon>Actinomycetes</taxon>
        <taxon>Glycomycetales</taxon>
        <taxon>Glycomycetaceae</taxon>
        <taxon>Glycomyces</taxon>
    </lineage>
</organism>
<evidence type="ECO:0000259" key="7">
    <source>
        <dbReference type="PROSITE" id="PS51352"/>
    </source>
</evidence>
<dbReference type="PANTHER" id="PTHR42852:SF6">
    <property type="entry name" value="THIOL:DISULFIDE INTERCHANGE PROTEIN DSBE"/>
    <property type="match status" value="1"/>
</dbReference>
<feature type="domain" description="Thioredoxin" evidence="7">
    <location>
        <begin position="78"/>
        <end position="233"/>
    </location>
</feature>
<dbReference type="InterPro" id="IPR013766">
    <property type="entry name" value="Thioredoxin_domain"/>
</dbReference>
<dbReference type="GO" id="GO:0017004">
    <property type="term" value="P:cytochrome complex assembly"/>
    <property type="evidence" value="ECO:0007669"/>
    <property type="project" value="UniProtKB-KW"/>
</dbReference>
<proteinExistence type="predicted"/>
<keyword evidence="3" id="KW-0812">Transmembrane</keyword>
<accession>A0A4S8PH96</accession>
<sequence>MHRPQARVRGLLDRGPVPLLRRGPHRPGRGREAPARRQHPRPAAPGGRRGRGGRVRRAPAALAAIALAALAACTEDPGTEAGAEPTWSVACSAGSTPVEGLGELELDCLGDEASTSVGTGGKPLVLVLWASWCIPCQDEAPEVQAFFEAHGDQVDVLGVDTADTRERGRWFAEEFAMTYPSAFDPDEAVRTGLGVPGLPGVAFVAPDGTVAELVVEPGVTAESLAATAEAAFGLELG</sequence>
<dbReference type="PROSITE" id="PS51352">
    <property type="entry name" value="THIOREDOXIN_2"/>
    <property type="match status" value="1"/>
</dbReference>
<dbReference type="GO" id="GO:0030313">
    <property type="term" value="C:cell envelope"/>
    <property type="evidence" value="ECO:0007669"/>
    <property type="project" value="UniProtKB-SubCell"/>
</dbReference>
<dbReference type="PANTHER" id="PTHR42852">
    <property type="entry name" value="THIOL:DISULFIDE INTERCHANGE PROTEIN DSBE"/>
    <property type="match status" value="1"/>
</dbReference>
<evidence type="ECO:0000313" key="8">
    <source>
        <dbReference type="EMBL" id="THV27664.1"/>
    </source>
</evidence>
<dbReference type="EMBL" id="STGX01000010">
    <property type="protein sequence ID" value="THV27664.1"/>
    <property type="molecule type" value="Genomic_DNA"/>
</dbReference>
<keyword evidence="9" id="KW-1185">Reference proteome</keyword>
<dbReference type="SUPFAM" id="SSF52833">
    <property type="entry name" value="Thioredoxin-like"/>
    <property type="match status" value="1"/>
</dbReference>
<evidence type="ECO:0000256" key="5">
    <source>
        <dbReference type="ARBA" id="ARBA00023284"/>
    </source>
</evidence>
<keyword evidence="5" id="KW-0676">Redox-active center</keyword>
<evidence type="ECO:0000256" key="4">
    <source>
        <dbReference type="ARBA" id="ARBA00023157"/>
    </source>
</evidence>
<dbReference type="Pfam" id="PF00578">
    <property type="entry name" value="AhpC-TSA"/>
    <property type="match status" value="1"/>
</dbReference>
<reference evidence="8 9" key="1">
    <citation type="journal article" date="2018" name="Int. J. Syst. Evol. Microbiol.">
        <title>Glycomyces paridis sp. nov., isolated from the medicinal plant Paris polyphylla.</title>
        <authorList>
            <person name="Fang X.M."/>
            <person name="Bai J.L."/>
            <person name="Su J."/>
            <person name="Zhao L.L."/>
            <person name="Liu H.Y."/>
            <person name="Ma B.P."/>
            <person name="Zhang Y.Q."/>
            <person name="Yu L.Y."/>
        </authorList>
    </citation>
    <scope>NUCLEOTIDE SEQUENCE [LARGE SCALE GENOMIC DNA]</scope>
    <source>
        <strain evidence="8 9">CPCC 204357</strain>
    </source>
</reference>
<evidence type="ECO:0000313" key="9">
    <source>
        <dbReference type="Proteomes" id="UP000305792"/>
    </source>
</evidence>
<dbReference type="InterPro" id="IPR000866">
    <property type="entry name" value="AhpC/TSA"/>
</dbReference>